<accession>A0ABQ8ATR0</accession>
<name>A0ABQ8ATR0_BRANA</name>
<comment type="caution">
    <text evidence="1">The sequence shown here is derived from an EMBL/GenBank/DDBJ whole genome shotgun (WGS) entry which is preliminary data.</text>
</comment>
<gene>
    <name evidence="1" type="ORF">HID58_045455</name>
</gene>
<protein>
    <submittedName>
        <fullName evidence="1">Uncharacterized protein</fullName>
    </submittedName>
</protein>
<reference evidence="1 2" key="1">
    <citation type="submission" date="2021-05" db="EMBL/GenBank/DDBJ databases">
        <title>Genome Assembly of Synthetic Allotetraploid Brassica napus Reveals Homoeologous Exchanges between Subgenomes.</title>
        <authorList>
            <person name="Davis J.T."/>
        </authorList>
    </citation>
    <scope>NUCLEOTIDE SEQUENCE [LARGE SCALE GENOMIC DNA]</scope>
    <source>
        <strain evidence="2">cv. Da-Ae</strain>
        <tissue evidence="1">Seedling</tissue>
    </source>
</reference>
<dbReference type="Proteomes" id="UP000824890">
    <property type="component" value="Unassembled WGS sequence"/>
</dbReference>
<evidence type="ECO:0000313" key="1">
    <source>
        <dbReference type="EMBL" id="KAH0895887.1"/>
    </source>
</evidence>
<keyword evidence="2" id="KW-1185">Reference proteome</keyword>
<organism evidence="1 2">
    <name type="scientific">Brassica napus</name>
    <name type="common">Rape</name>
    <dbReference type="NCBI Taxonomy" id="3708"/>
    <lineage>
        <taxon>Eukaryota</taxon>
        <taxon>Viridiplantae</taxon>
        <taxon>Streptophyta</taxon>
        <taxon>Embryophyta</taxon>
        <taxon>Tracheophyta</taxon>
        <taxon>Spermatophyta</taxon>
        <taxon>Magnoliopsida</taxon>
        <taxon>eudicotyledons</taxon>
        <taxon>Gunneridae</taxon>
        <taxon>Pentapetalae</taxon>
        <taxon>rosids</taxon>
        <taxon>malvids</taxon>
        <taxon>Brassicales</taxon>
        <taxon>Brassicaceae</taxon>
        <taxon>Brassiceae</taxon>
        <taxon>Brassica</taxon>
    </lineage>
</organism>
<evidence type="ECO:0000313" key="2">
    <source>
        <dbReference type="Proteomes" id="UP000824890"/>
    </source>
</evidence>
<sequence length="83" mass="9430">METYLKKKKWIVSACSSPGILLSGKQGSMLALAYLLVRYCIMRLEGVQNKFSKLDPLCVVQWSVLSTCFFFSFSSDVHTSLWI</sequence>
<feature type="non-terminal residue" evidence="1">
    <location>
        <position position="83"/>
    </location>
</feature>
<dbReference type="EMBL" id="JAGKQM010000012">
    <property type="protein sequence ID" value="KAH0895887.1"/>
    <property type="molecule type" value="Genomic_DNA"/>
</dbReference>
<proteinExistence type="predicted"/>